<evidence type="ECO:0000256" key="2">
    <source>
        <dbReference type="SAM" id="SignalP"/>
    </source>
</evidence>
<feature type="compositionally biased region" description="Basic and acidic residues" evidence="1">
    <location>
        <begin position="257"/>
        <end position="281"/>
    </location>
</feature>
<feature type="region of interest" description="Disordered" evidence="1">
    <location>
        <begin position="257"/>
        <end position="336"/>
    </location>
</feature>
<feature type="chain" id="PRO_5046273538" description="Lipoprotein" evidence="2">
    <location>
        <begin position="28"/>
        <end position="492"/>
    </location>
</feature>
<feature type="compositionally biased region" description="Basic and acidic residues" evidence="1">
    <location>
        <begin position="290"/>
        <end position="329"/>
    </location>
</feature>
<dbReference type="PROSITE" id="PS51257">
    <property type="entry name" value="PROKAR_LIPOPROTEIN"/>
    <property type="match status" value="1"/>
</dbReference>
<proteinExistence type="predicted"/>
<reference evidence="3 4" key="1">
    <citation type="submission" date="2023-07" db="EMBL/GenBank/DDBJ databases">
        <title>Genomic Encyclopedia of Type Strains, Phase IV (KMG-IV): sequencing the most valuable type-strain genomes for metagenomic binning, comparative biology and taxonomic classification.</title>
        <authorList>
            <person name="Goeker M."/>
        </authorList>
    </citation>
    <scope>NUCLEOTIDE SEQUENCE [LARGE SCALE GENOMIC DNA]</scope>
    <source>
        <strain evidence="3 4">DSM 16784</strain>
    </source>
</reference>
<evidence type="ECO:0000313" key="4">
    <source>
        <dbReference type="Proteomes" id="UP001230220"/>
    </source>
</evidence>
<evidence type="ECO:0000256" key="1">
    <source>
        <dbReference type="SAM" id="MobiDB-lite"/>
    </source>
</evidence>
<accession>A0ABU0E1U6</accession>
<dbReference type="Proteomes" id="UP001230220">
    <property type="component" value="Unassembled WGS sequence"/>
</dbReference>
<evidence type="ECO:0000313" key="3">
    <source>
        <dbReference type="EMBL" id="MDQ0360862.1"/>
    </source>
</evidence>
<organism evidence="3 4">
    <name type="scientific">Breznakia pachnodae</name>
    <dbReference type="NCBI Taxonomy" id="265178"/>
    <lineage>
        <taxon>Bacteria</taxon>
        <taxon>Bacillati</taxon>
        <taxon>Bacillota</taxon>
        <taxon>Erysipelotrichia</taxon>
        <taxon>Erysipelotrichales</taxon>
        <taxon>Erysipelotrichaceae</taxon>
        <taxon>Breznakia</taxon>
    </lineage>
</organism>
<name>A0ABU0E1U6_9FIRM</name>
<dbReference type="RefSeq" id="WP_307407081.1">
    <property type="nucleotide sequence ID" value="NZ_JAUSUR010000002.1"/>
</dbReference>
<sequence>MKKYKGLLLSFLLGVTLLSGCSTSDTATKESVMEDAIKAFNEVESYKSEVTSEQEIEMKSGDEKLVLTRDSKGTTLLSLKDKKALYERELTVGLSGYDTTSETTSYVDFSGKKPTQETIADSEDVDTEMDAQEYLPEKEMSDFFEAVKESEDVKFEEKEDSYVFTGNVNAASYDAIVGYNQYFVGFYEYPSDKELKDVTIEIELVIDKESKLPTSVEVEYKDFSDYQYDMGDDSDYALSSKTAAFTIEYSDYDKVDSDEIKSPVSENDKKDGSKDDDSKEDEKDDTEDKTEDKKEDETEKDKVEAPSTDKDTEEKEEEVKEVTSKESKEATGPWDTYSFIANGTTYALPLEVSKISEFGFVIGIDADMAALEGDGYRSTMLFNSDTMESAMVIIHNPSEETKPIEECQIVSIEVSLSSMDSKHTFSLPGEIGLNTTEEKLNEVYSEYTSFSYSKPIGMYRYGNEYGTFVKVHVRRDKNIVYKFKVSSSGLSN</sequence>
<dbReference type="EMBL" id="JAUSUR010000002">
    <property type="protein sequence ID" value="MDQ0360862.1"/>
    <property type="molecule type" value="Genomic_DNA"/>
</dbReference>
<evidence type="ECO:0008006" key="5">
    <source>
        <dbReference type="Google" id="ProtNLM"/>
    </source>
</evidence>
<keyword evidence="4" id="KW-1185">Reference proteome</keyword>
<feature type="signal peptide" evidence="2">
    <location>
        <begin position="1"/>
        <end position="27"/>
    </location>
</feature>
<comment type="caution">
    <text evidence="3">The sequence shown here is derived from an EMBL/GenBank/DDBJ whole genome shotgun (WGS) entry which is preliminary data.</text>
</comment>
<gene>
    <name evidence="3" type="ORF">J2S15_001607</name>
</gene>
<protein>
    <recommendedName>
        <fullName evidence="5">Lipoprotein</fullName>
    </recommendedName>
</protein>
<keyword evidence="2" id="KW-0732">Signal</keyword>